<dbReference type="AlphaFoldDB" id="A0AA91INZ2"/>
<dbReference type="PANTHER" id="PTHR43140">
    <property type="entry name" value="TYPE-1 RESTRICTION ENZYME ECOKI SPECIFICITY PROTEIN"/>
    <property type="match status" value="1"/>
</dbReference>
<evidence type="ECO:0000313" key="5">
    <source>
        <dbReference type="EMBL" id="OAT58240.1"/>
    </source>
</evidence>
<dbReference type="Pfam" id="PF01420">
    <property type="entry name" value="Methylase_S"/>
    <property type="match status" value="1"/>
</dbReference>
<dbReference type="CDD" id="cd16961">
    <property type="entry name" value="RMtype1_S_TRD-CR_like"/>
    <property type="match status" value="1"/>
</dbReference>
<accession>A0AA91INZ2</accession>
<dbReference type="EMBL" id="LXEX01000044">
    <property type="protein sequence ID" value="OAT58240.1"/>
    <property type="molecule type" value="Genomic_DNA"/>
</dbReference>
<dbReference type="SUPFAM" id="SSF116734">
    <property type="entry name" value="DNA methylase specificity domain"/>
    <property type="match status" value="2"/>
</dbReference>
<dbReference type="GO" id="GO:0009035">
    <property type="term" value="F:type I site-specific deoxyribonuclease activity"/>
    <property type="evidence" value="ECO:0007669"/>
    <property type="project" value="UniProtKB-EC"/>
</dbReference>
<dbReference type="PANTHER" id="PTHR43140:SF1">
    <property type="entry name" value="TYPE I RESTRICTION ENZYME ECOKI SPECIFICITY SUBUNIT"/>
    <property type="match status" value="1"/>
</dbReference>
<keyword evidence="2" id="KW-0680">Restriction system</keyword>
<evidence type="ECO:0000256" key="1">
    <source>
        <dbReference type="ARBA" id="ARBA00010923"/>
    </source>
</evidence>
<comment type="caution">
    <text evidence="5">The sequence shown here is derived from an EMBL/GenBank/DDBJ whole genome shotgun (WGS) entry which is preliminary data.</text>
</comment>
<dbReference type="GO" id="GO:0003677">
    <property type="term" value="F:DNA binding"/>
    <property type="evidence" value="ECO:0007669"/>
    <property type="project" value="UniProtKB-KW"/>
</dbReference>
<feature type="domain" description="Type I restriction modification DNA specificity" evidence="4">
    <location>
        <begin position="385"/>
        <end position="551"/>
    </location>
</feature>
<dbReference type="GO" id="GO:0009307">
    <property type="term" value="P:DNA restriction-modification system"/>
    <property type="evidence" value="ECO:0007669"/>
    <property type="project" value="UniProtKB-KW"/>
</dbReference>
<sequence length="571" mass="64044">MAVEKLITDHIDIWSSALQTRSTAGRGSNGKIDLYGIKKLRELILELAVRGKLVPQDPNDEPASELLKRIAAEKAELVKQGKIKKQKPLPEISEDEKPFELPSGWEWVRMDHVGHDWGQKTPENDFTYIDVGSINKELGIVAEPTIMQAQDAPSRARKIVRRNTVVYSTVRPYLLNIAVINDDFHPEPIASTAFAIVHPWEGISATFIYHYLRSPVFINYVESCQTGIAYPAINDKQFFAGVVAIPPLEEQLRIVDKVNDLMSLCAQLEQQSLISLDAHQQLVETLLATLTDSQNAEELAENWARISQHFDTLFTTEASIDALKQTILQLAVMGKLVAQDPNDEPASELLKRIEQEKAQLVKEGKIKKQKPLPPISDDEKPFELPEGWEWCRLGSVINIRAELVKPENYYDFFQVAPDIIEKGTGKVISQRTVKESGIKGPNSRFYKNQIVYSKIRPSLSKAFIAEYDGLCSADMYPLDCFLNAGYLLKVILSEVFLIQVRAAENRIKMPKLNIESLSNILIPVPPAGIQSAVFSKISQMDTFCDTLKSRLQSAQQTQLHLADALTDAALN</sequence>
<gene>
    <name evidence="5" type="ORF">M993_03102</name>
</gene>
<dbReference type="Proteomes" id="UP000078431">
    <property type="component" value="Unassembled WGS sequence"/>
</dbReference>
<keyword evidence="5" id="KW-0378">Hydrolase</keyword>
<reference evidence="5 6" key="1">
    <citation type="submission" date="2016-04" db="EMBL/GenBank/DDBJ databases">
        <title>ATOL: Assembling a taxonomically balanced genome-scale reconstruction of the evolutionary history of the Enterobacteriaceae.</title>
        <authorList>
            <person name="Plunkett G.III."/>
            <person name="Neeno-Eckwall E.C."/>
            <person name="Glasner J.D."/>
            <person name="Perna N.T."/>
        </authorList>
    </citation>
    <scope>NUCLEOTIDE SEQUENCE [LARGE SCALE GENOMIC DNA]</scope>
    <source>
        <strain evidence="5 6">ATCC 12841</strain>
    </source>
</reference>
<dbReference type="InterPro" id="IPR000055">
    <property type="entry name" value="Restrct_endonuc_typeI_TRD"/>
</dbReference>
<organism evidence="5 6">
    <name type="scientific">Obesumbacterium proteus ATCC 12841</name>
    <dbReference type="NCBI Taxonomy" id="1354268"/>
    <lineage>
        <taxon>Bacteria</taxon>
        <taxon>Pseudomonadati</taxon>
        <taxon>Pseudomonadota</taxon>
        <taxon>Gammaproteobacteria</taxon>
        <taxon>Enterobacterales</taxon>
        <taxon>Hafniaceae</taxon>
        <taxon>Obesumbacterium</taxon>
    </lineage>
</organism>
<evidence type="ECO:0000256" key="2">
    <source>
        <dbReference type="ARBA" id="ARBA00022747"/>
    </source>
</evidence>
<protein>
    <submittedName>
        <fullName evidence="5">Type I restriction-modification system, specificity subunit S</fullName>
        <ecNumber evidence="5">3.1.21.3</ecNumber>
    </submittedName>
</protein>
<dbReference type="EC" id="3.1.21.3" evidence="5"/>
<evidence type="ECO:0000259" key="4">
    <source>
        <dbReference type="Pfam" id="PF01420"/>
    </source>
</evidence>
<name>A0AA91INZ2_9GAMM</name>
<evidence type="ECO:0000256" key="3">
    <source>
        <dbReference type="ARBA" id="ARBA00023125"/>
    </source>
</evidence>
<evidence type="ECO:0000313" key="6">
    <source>
        <dbReference type="Proteomes" id="UP000078431"/>
    </source>
</evidence>
<comment type="similarity">
    <text evidence="1">Belongs to the type-I restriction system S methylase family.</text>
</comment>
<dbReference type="InterPro" id="IPR051212">
    <property type="entry name" value="Type-I_RE_S_subunit"/>
</dbReference>
<keyword evidence="6" id="KW-1185">Reference proteome</keyword>
<proteinExistence type="inferred from homology"/>
<dbReference type="Gene3D" id="3.90.220.20">
    <property type="entry name" value="DNA methylase specificity domains"/>
    <property type="match status" value="2"/>
</dbReference>
<dbReference type="RefSeq" id="WP_061554806.1">
    <property type="nucleotide sequence ID" value="NZ_LXEX01000044.1"/>
</dbReference>
<keyword evidence="3" id="KW-0238">DNA-binding</keyword>
<dbReference type="InterPro" id="IPR044946">
    <property type="entry name" value="Restrct_endonuc_typeI_TRD_sf"/>
</dbReference>